<organism evidence="13 14">
    <name type="scientific">Coilia grayii</name>
    <name type="common">Gray's grenadier anchovy</name>
    <dbReference type="NCBI Taxonomy" id="363190"/>
    <lineage>
        <taxon>Eukaryota</taxon>
        <taxon>Metazoa</taxon>
        <taxon>Chordata</taxon>
        <taxon>Craniata</taxon>
        <taxon>Vertebrata</taxon>
        <taxon>Euteleostomi</taxon>
        <taxon>Actinopterygii</taxon>
        <taxon>Neopterygii</taxon>
        <taxon>Teleostei</taxon>
        <taxon>Clupei</taxon>
        <taxon>Clupeiformes</taxon>
        <taxon>Clupeoidei</taxon>
        <taxon>Engraulidae</taxon>
        <taxon>Coilinae</taxon>
        <taxon>Coilia</taxon>
    </lineage>
</organism>
<dbReference type="CDD" id="cd00063">
    <property type="entry name" value="FN3"/>
    <property type="match status" value="2"/>
</dbReference>
<name>A0ABD1KMQ6_9TELE</name>
<reference evidence="13 14" key="1">
    <citation type="submission" date="2024-09" db="EMBL/GenBank/DDBJ databases">
        <title>A chromosome-level genome assembly of Gray's grenadier anchovy, Coilia grayii.</title>
        <authorList>
            <person name="Fu Z."/>
        </authorList>
    </citation>
    <scope>NUCLEOTIDE SEQUENCE [LARGE SCALE GENOMIC DNA]</scope>
    <source>
        <strain evidence="13">G4</strain>
        <tissue evidence="13">Muscle</tissue>
    </source>
</reference>
<evidence type="ECO:0000256" key="3">
    <source>
        <dbReference type="ARBA" id="ARBA00022692"/>
    </source>
</evidence>
<comment type="subcellular location">
    <subcellularLocation>
        <location evidence="1">Membrane</location>
        <topology evidence="1">Single-pass type I membrane protein</topology>
    </subcellularLocation>
</comment>
<feature type="compositionally biased region" description="Low complexity" evidence="10">
    <location>
        <begin position="728"/>
        <end position="741"/>
    </location>
</feature>
<feature type="compositionally biased region" description="Polar residues" evidence="10">
    <location>
        <begin position="782"/>
        <end position="791"/>
    </location>
</feature>
<keyword evidence="7 11" id="KW-0472">Membrane</keyword>
<dbReference type="PANTHER" id="PTHR48423">
    <property type="entry name" value="INTERLEUKIN-27 RECEPTOR SUBUNIT ALPHA"/>
    <property type="match status" value="1"/>
</dbReference>
<evidence type="ECO:0000313" key="13">
    <source>
        <dbReference type="EMBL" id="KAL2100266.1"/>
    </source>
</evidence>
<keyword evidence="3 11" id="KW-0812">Transmembrane</keyword>
<comment type="similarity">
    <text evidence="2">Belongs to the type I cytokine receptor family. Type 2 subfamily.</text>
</comment>
<dbReference type="InterPro" id="IPR052672">
    <property type="entry name" value="Type1_Cytokine_Rcpt_Type2"/>
</dbReference>
<evidence type="ECO:0000256" key="10">
    <source>
        <dbReference type="SAM" id="MobiDB-lite"/>
    </source>
</evidence>
<accession>A0ABD1KMQ6</accession>
<feature type="domain" description="Fibronectin type-III" evidence="12">
    <location>
        <begin position="116"/>
        <end position="209"/>
    </location>
</feature>
<evidence type="ECO:0000256" key="5">
    <source>
        <dbReference type="ARBA" id="ARBA00022737"/>
    </source>
</evidence>
<dbReference type="SUPFAM" id="SSF49265">
    <property type="entry name" value="Fibronectin type III"/>
    <property type="match status" value="2"/>
</dbReference>
<dbReference type="Pfam" id="PF00041">
    <property type="entry name" value="fn3"/>
    <property type="match status" value="1"/>
</dbReference>
<dbReference type="SMART" id="SM00060">
    <property type="entry name" value="FN3"/>
    <property type="match status" value="4"/>
</dbReference>
<evidence type="ECO:0000256" key="2">
    <source>
        <dbReference type="ARBA" id="ARBA00008921"/>
    </source>
</evidence>
<keyword evidence="6 11" id="KW-1133">Transmembrane helix</keyword>
<evidence type="ECO:0000256" key="1">
    <source>
        <dbReference type="ARBA" id="ARBA00004479"/>
    </source>
</evidence>
<dbReference type="GO" id="GO:0005886">
    <property type="term" value="C:plasma membrane"/>
    <property type="evidence" value="ECO:0007669"/>
    <property type="project" value="UniProtKB-ARBA"/>
</dbReference>
<feature type="domain" description="Fibronectin type-III" evidence="12">
    <location>
        <begin position="485"/>
        <end position="581"/>
    </location>
</feature>
<evidence type="ECO:0000256" key="9">
    <source>
        <dbReference type="ARBA" id="ARBA00023180"/>
    </source>
</evidence>
<sequence>MLAGQASDRCEVTPQNLTVKLGSNVTVVFNAPINGICRNKWQGFSPSQVFWTLNSQKIEESFYDHNDTHAMVSISNFSLESGTVECHVHEQVLGGTIVRTHGTFRNTSMAMEPPKRPVNISCTTSSTNEQYTTCHWNGAGNSQDTTYEVTLKQGDTLPPCYAPPGQYTCQFKINSYRNMSVTVTARNSAGNVSTTVHLYWWATRKYPPPSIRVERLPNSLGVHLEKKSVGWVYCWEHAKCEVEYVKEGSNDTNRSEGNATINIYDVKPCTNYSVAMRCACYLSMWSDWSIKHTVLSLLNVRSEPLYLWRRVLEEYGNGTRHVQLMWKGPSPSCKAIDEYRLYVDSTHLKSLQPTQYHTSVLLTDTAHDIRIAAYQNNTMLRESFFKIPSTEKKFPLVQKPFATTQNGDIHISWDPPSKPANEYVIEWFTDATQKDTPSWEKIQDRNYFSIVKSLPHKLYTVTISPLYDEGPGPENVLYTYAKEGAPAKVSKVILLDSDSTHLTVGWQPVQRNQCCGFVVNYTILWNKVLNGPQQSETVDHTRRNMTLRDLQPDTSYQVMVKAHSTAGSSISDPSQFTTDAYGKAFIRTLIAVACGVMILLMCGVCIFMLWRRMMNLMVPNPQYSSMAMWSQAKSPKPSFLNNPDVDSSPRDNILQFQIDNDIDGDLAEVAGTGAPPCLAEDWAMDANLSPDVSVSEWPAENVRLNPSYGIGPFGGAESLEADIEDQQQQEQQSEQPGQISPATSCQAYMDHMPIFGPGDPSGEAPACVPSEDGSEHSGESSQPDTSATLRATSTYISVDVFDGQKDN</sequence>
<gene>
    <name evidence="13" type="ORF">ACEWY4_004660</name>
</gene>
<dbReference type="InterPro" id="IPR003961">
    <property type="entry name" value="FN3_dom"/>
</dbReference>
<feature type="region of interest" description="Disordered" evidence="10">
    <location>
        <begin position="722"/>
        <end position="741"/>
    </location>
</feature>
<evidence type="ECO:0000256" key="11">
    <source>
        <dbReference type="SAM" id="Phobius"/>
    </source>
</evidence>
<evidence type="ECO:0000313" key="14">
    <source>
        <dbReference type="Proteomes" id="UP001591681"/>
    </source>
</evidence>
<keyword evidence="8" id="KW-0675">Receptor</keyword>
<feature type="region of interest" description="Disordered" evidence="10">
    <location>
        <begin position="749"/>
        <end position="791"/>
    </location>
</feature>
<keyword evidence="5" id="KW-0677">Repeat</keyword>
<dbReference type="AlphaFoldDB" id="A0ABD1KMQ6"/>
<keyword evidence="9" id="KW-0325">Glycoprotein</keyword>
<dbReference type="InterPro" id="IPR036116">
    <property type="entry name" value="FN3_sf"/>
</dbReference>
<dbReference type="Proteomes" id="UP001591681">
    <property type="component" value="Unassembled WGS sequence"/>
</dbReference>
<keyword evidence="4" id="KW-0732">Signal</keyword>
<keyword evidence="14" id="KW-1185">Reference proteome</keyword>
<evidence type="ECO:0000256" key="6">
    <source>
        <dbReference type="ARBA" id="ARBA00022989"/>
    </source>
</evidence>
<evidence type="ECO:0000256" key="4">
    <source>
        <dbReference type="ARBA" id="ARBA00022729"/>
    </source>
</evidence>
<feature type="transmembrane region" description="Helical" evidence="11">
    <location>
        <begin position="584"/>
        <end position="610"/>
    </location>
</feature>
<dbReference type="EMBL" id="JBHFQA010000004">
    <property type="protein sequence ID" value="KAL2100266.1"/>
    <property type="molecule type" value="Genomic_DNA"/>
</dbReference>
<dbReference type="InterPro" id="IPR013783">
    <property type="entry name" value="Ig-like_fold"/>
</dbReference>
<proteinExistence type="inferred from homology"/>
<evidence type="ECO:0000256" key="7">
    <source>
        <dbReference type="ARBA" id="ARBA00023136"/>
    </source>
</evidence>
<evidence type="ECO:0000259" key="12">
    <source>
        <dbReference type="PROSITE" id="PS50853"/>
    </source>
</evidence>
<dbReference type="Gene3D" id="2.60.40.10">
    <property type="entry name" value="Immunoglobulins"/>
    <property type="match status" value="5"/>
</dbReference>
<dbReference type="PROSITE" id="PS50853">
    <property type="entry name" value="FN3"/>
    <property type="match status" value="2"/>
</dbReference>
<protein>
    <recommendedName>
        <fullName evidence="12">Fibronectin type-III domain-containing protein</fullName>
    </recommendedName>
</protein>
<dbReference type="PANTHER" id="PTHR48423:SF1">
    <property type="entry name" value="INTERLEUKIN-27 RECEPTOR SUBUNIT ALPHA"/>
    <property type="match status" value="1"/>
</dbReference>
<evidence type="ECO:0000256" key="8">
    <source>
        <dbReference type="ARBA" id="ARBA00023170"/>
    </source>
</evidence>
<comment type="caution">
    <text evidence="13">The sequence shown here is derived from an EMBL/GenBank/DDBJ whole genome shotgun (WGS) entry which is preliminary data.</text>
</comment>